<protein>
    <recommendedName>
        <fullName evidence="6">Beta-ketoacyl-[acyl-carrier-protein] synthase III C-terminal domain-containing protein</fullName>
    </recommendedName>
</protein>
<evidence type="ECO:0000256" key="2">
    <source>
        <dbReference type="ARBA" id="ARBA00023315"/>
    </source>
</evidence>
<dbReference type="Gene3D" id="3.40.47.10">
    <property type="match status" value="1"/>
</dbReference>
<feature type="domain" description="Nitroreductase" evidence="3">
    <location>
        <begin position="2"/>
        <end position="114"/>
    </location>
</feature>
<dbReference type="PANTHER" id="PTHR34069:SF2">
    <property type="entry name" value="BETA-KETOACYL-[ACYL-CARRIER-PROTEIN] SYNTHASE III"/>
    <property type="match status" value="1"/>
</dbReference>
<evidence type="ECO:0008006" key="6">
    <source>
        <dbReference type="Google" id="ProtNLM"/>
    </source>
</evidence>
<keyword evidence="1" id="KW-0808">Transferase</keyword>
<dbReference type="EMBL" id="LAZR01038362">
    <property type="protein sequence ID" value="KKL19755.1"/>
    <property type="molecule type" value="Genomic_DNA"/>
</dbReference>
<dbReference type="Pfam" id="PF00881">
    <property type="entry name" value="Nitroreductase"/>
    <property type="match status" value="1"/>
</dbReference>
<evidence type="ECO:0000313" key="5">
    <source>
        <dbReference type="EMBL" id="KKL19755.1"/>
    </source>
</evidence>
<dbReference type="SUPFAM" id="SSF53901">
    <property type="entry name" value="Thiolase-like"/>
    <property type="match status" value="1"/>
</dbReference>
<comment type="caution">
    <text evidence="5">The sequence shown here is derived from an EMBL/GenBank/DDBJ whole genome shotgun (WGS) entry which is preliminary data.</text>
</comment>
<reference evidence="5" key="1">
    <citation type="journal article" date="2015" name="Nature">
        <title>Complex archaea that bridge the gap between prokaryotes and eukaryotes.</title>
        <authorList>
            <person name="Spang A."/>
            <person name="Saw J.H."/>
            <person name="Jorgensen S.L."/>
            <person name="Zaremba-Niedzwiedzka K."/>
            <person name="Martijn J."/>
            <person name="Lind A.E."/>
            <person name="van Eijk R."/>
            <person name="Schleper C."/>
            <person name="Guy L."/>
            <person name="Ettema T.J."/>
        </authorList>
    </citation>
    <scope>NUCLEOTIDE SEQUENCE</scope>
</reference>
<dbReference type="GO" id="GO:0016491">
    <property type="term" value="F:oxidoreductase activity"/>
    <property type="evidence" value="ECO:0007669"/>
    <property type="project" value="InterPro"/>
</dbReference>
<dbReference type="InterPro" id="IPR029479">
    <property type="entry name" value="Nitroreductase"/>
</dbReference>
<dbReference type="Pfam" id="PF08541">
    <property type="entry name" value="ACP_syn_III_C"/>
    <property type="match status" value="1"/>
</dbReference>
<dbReference type="GO" id="GO:0016746">
    <property type="term" value="F:acyltransferase activity"/>
    <property type="evidence" value="ECO:0007669"/>
    <property type="project" value="UniProtKB-KW"/>
</dbReference>
<feature type="domain" description="Beta-ketoacyl-[acyl-carrier-protein] synthase III C-terminal" evidence="4">
    <location>
        <begin position="171"/>
        <end position="270"/>
    </location>
</feature>
<accession>A0A0F9BDI0</accession>
<organism evidence="5">
    <name type="scientific">marine sediment metagenome</name>
    <dbReference type="NCBI Taxonomy" id="412755"/>
    <lineage>
        <taxon>unclassified sequences</taxon>
        <taxon>metagenomes</taxon>
        <taxon>ecological metagenomes</taxon>
    </lineage>
</organism>
<gene>
    <name evidence="5" type="ORF">LCGC14_2462280</name>
</gene>
<evidence type="ECO:0000259" key="4">
    <source>
        <dbReference type="Pfam" id="PF08541"/>
    </source>
</evidence>
<proteinExistence type="predicted"/>
<feature type="non-terminal residue" evidence="5">
    <location>
        <position position="1"/>
    </location>
</feature>
<name>A0A0F9BDI0_9ZZZZ</name>
<dbReference type="AlphaFoldDB" id="A0A0F9BDI0"/>
<keyword evidence="2" id="KW-0012">Acyltransferase</keyword>
<dbReference type="Gene3D" id="3.40.109.10">
    <property type="entry name" value="NADH Oxidase"/>
    <property type="match status" value="1"/>
</dbReference>
<dbReference type="SUPFAM" id="SSF55469">
    <property type="entry name" value="FMN-dependent nitroreductase-like"/>
    <property type="match status" value="1"/>
</dbReference>
<dbReference type="GO" id="GO:0044550">
    <property type="term" value="P:secondary metabolite biosynthetic process"/>
    <property type="evidence" value="ECO:0007669"/>
    <property type="project" value="TreeGrafter"/>
</dbReference>
<dbReference type="InterPro" id="IPR000415">
    <property type="entry name" value="Nitroreductase-like"/>
</dbReference>
<evidence type="ECO:0000256" key="1">
    <source>
        <dbReference type="ARBA" id="ARBA00022679"/>
    </source>
</evidence>
<dbReference type="PANTHER" id="PTHR34069">
    <property type="entry name" value="3-OXOACYL-[ACYL-CARRIER-PROTEIN] SYNTHASE 3"/>
    <property type="match status" value="1"/>
</dbReference>
<dbReference type="InterPro" id="IPR016039">
    <property type="entry name" value="Thiolase-like"/>
</dbReference>
<sequence>TIELVLEAARWAPSWANTQCWRFIVVRDSNIKLELASTLGDNPATDAIGNAPVVIVACAELGKSGYYQGKPATDKGDWYMFDVALAMQNLVLTAHSLGLGTVHVGRFETEKAAGILSHTTRSDTFESAFLLWVGKSNNPNHEGNELFIKMHGHEIYKYSVRTVPKTVKQSLDTAGLSLTDVKMVLIHQANEKMDIAILERLFKLYDIKKIPEHIMPMTISWLGNSSVATLPTLLDLVQRGKLKNHKLRSGDIAVFASVGAGMNINSMVYRML</sequence>
<dbReference type="InterPro" id="IPR013747">
    <property type="entry name" value="ACP_syn_III_C"/>
</dbReference>
<evidence type="ECO:0000259" key="3">
    <source>
        <dbReference type="Pfam" id="PF00881"/>
    </source>
</evidence>